<evidence type="ECO:0000313" key="3">
    <source>
        <dbReference type="Proteomes" id="UP000627838"/>
    </source>
</evidence>
<name>A0ABR9K2B0_9ACTN</name>
<dbReference type="InterPro" id="IPR013783">
    <property type="entry name" value="Ig-like_fold"/>
</dbReference>
<dbReference type="Pfam" id="PF00801">
    <property type="entry name" value="PKD"/>
    <property type="match status" value="1"/>
</dbReference>
<evidence type="ECO:0000313" key="2">
    <source>
        <dbReference type="EMBL" id="MBE1536996.1"/>
    </source>
</evidence>
<keyword evidence="3" id="KW-1185">Reference proteome</keyword>
<dbReference type="EMBL" id="JADBDZ010000001">
    <property type="protein sequence ID" value="MBE1536996.1"/>
    <property type="molecule type" value="Genomic_DNA"/>
</dbReference>
<proteinExistence type="predicted"/>
<dbReference type="CDD" id="cd00146">
    <property type="entry name" value="PKD"/>
    <property type="match status" value="1"/>
</dbReference>
<organism evidence="2 3">
    <name type="scientific">Actinomadura algeriensis</name>
    <dbReference type="NCBI Taxonomy" id="1679523"/>
    <lineage>
        <taxon>Bacteria</taxon>
        <taxon>Bacillati</taxon>
        <taxon>Actinomycetota</taxon>
        <taxon>Actinomycetes</taxon>
        <taxon>Streptosporangiales</taxon>
        <taxon>Thermomonosporaceae</taxon>
        <taxon>Actinomadura</taxon>
    </lineage>
</organism>
<gene>
    <name evidence="2" type="ORF">H4W34_006829</name>
</gene>
<reference evidence="2 3" key="1">
    <citation type="submission" date="2020-10" db="EMBL/GenBank/DDBJ databases">
        <title>Sequencing the genomes of 1000 actinobacteria strains.</title>
        <authorList>
            <person name="Klenk H.-P."/>
        </authorList>
    </citation>
    <scope>NUCLEOTIDE SEQUENCE [LARGE SCALE GENOMIC DNA]</scope>
    <source>
        <strain evidence="2 3">DSM 46744</strain>
    </source>
</reference>
<dbReference type="InterPro" id="IPR035986">
    <property type="entry name" value="PKD_dom_sf"/>
</dbReference>
<dbReference type="InterPro" id="IPR000601">
    <property type="entry name" value="PKD_dom"/>
</dbReference>
<comment type="caution">
    <text evidence="2">The sequence shown here is derived from an EMBL/GenBank/DDBJ whole genome shotgun (WGS) entry which is preliminary data.</text>
</comment>
<dbReference type="Proteomes" id="UP000627838">
    <property type="component" value="Unassembled WGS sequence"/>
</dbReference>
<protein>
    <recommendedName>
        <fullName evidence="1">PKD domain-containing protein</fullName>
    </recommendedName>
</protein>
<dbReference type="Gene3D" id="2.60.40.10">
    <property type="entry name" value="Immunoglobulins"/>
    <property type="match status" value="1"/>
</dbReference>
<sequence length="189" mass="20677">MGERFDDSFRLWYYDNADHLEGPVTGTKASRIVEYTGFLQQALRDVSAWAEKGIRPNPSTRYELSGGQVAVPAKAAARRGVQPVVDLTANGADRIDVRAGETVTFKAEIQVPPGAGKVVSTEWDFRGEGAFDARPFGPVRRSVEVMTTFTYDTPGTYIAALRATAQRDGNAQTPFARMPNLGRARVTVH</sequence>
<evidence type="ECO:0000259" key="1">
    <source>
        <dbReference type="Pfam" id="PF00801"/>
    </source>
</evidence>
<feature type="domain" description="PKD" evidence="1">
    <location>
        <begin position="96"/>
        <end position="172"/>
    </location>
</feature>
<dbReference type="SUPFAM" id="SSF49299">
    <property type="entry name" value="PKD domain"/>
    <property type="match status" value="1"/>
</dbReference>
<accession>A0ABR9K2B0</accession>